<feature type="compositionally biased region" description="Basic and acidic residues" evidence="8">
    <location>
        <begin position="1"/>
        <end position="17"/>
    </location>
</feature>
<evidence type="ECO:0000313" key="12">
    <source>
        <dbReference type="Proteomes" id="UP000265515"/>
    </source>
</evidence>
<gene>
    <name evidence="11" type="ORF">CBR_g40473</name>
</gene>
<evidence type="ECO:0000256" key="2">
    <source>
        <dbReference type="ARBA" id="ARBA00022448"/>
    </source>
</evidence>
<evidence type="ECO:0000256" key="5">
    <source>
        <dbReference type="ARBA" id="ARBA00022840"/>
    </source>
</evidence>
<dbReference type="InterPro" id="IPR027417">
    <property type="entry name" value="P-loop_NTPase"/>
</dbReference>
<dbReference type="GO" id="GO:0016020">
    <property type="term" value="C:membrane"/>
    <property type="evidence" value="ECO:0007669"/>
    <property type="project" value="UniProtKB-SubCell"/>
</dbReference>
<dbReference type="Gene3D" id="3.40.50.300">
    <property type="entry name" value="P-loop containing nucleotide triphosphate hydrolases"/>
    <property type="match status" value="1"/>
</dbReference>
<evidence type="ECO:0000256" key="3">
    <source>
        <dbReference type="ARBA" id="ARBA00022692"/>
    </source>
</evidence>
<evidence type="ECO:0000256" key="6">
    <source>
        <dbReference type="ARBA" id="ARBA00022989"/>
    </source>
</evidence>
<dbReference type="Pfam" id="PF00005">
    <property type="entry name" value="ABC_tran"/>
    <property type="match status" value="1"/>
</dbReference>
<evidence type="ECO:0000313" key="11">
    <source>
        <dbReference type="EMBL" id="GBG85744.1"/>
    </source>
</evidence>
<dbReference type="Proteomes" id="UP000265515">
    <property type="component" value="Unassembled WGS sequence"/>
</dbReference>
<dbReference type="FunFam" id="3.40.50.300:FF:001473">
    <property type="entry name" value="ATP-binding cassette transporter"/>
    <property type="match status" value="1"/>
</dbReference>
<accession>A0A388LTU4</accession>
<keyword evidence="12" id="KW-1185">Reference proteome</keyword>
<dbReference type="GO" id="GO:0140359">
    <property type="term" value="F:ABC-type transporter activity"/>
    <property type="evidence" value="ECO:0007669"/>
    <property type="project" value="InterPro"/>
</dbReference>
<dbReference type="SUPFAM" id="SSF52540">
    <property type="entry name" value="P-loop containing nucleoside triphosphate hydrolases"/>
    <property type="match status" value="1"/>
</dbReference>
<evidence type="ECO:0000256" key="9">
    <source>
        <dbReference type="SAM" id="Phobius"/>
    </source>
</evidence>
<dbReference type="InterPro" id="IPR003439">
    <property type="entry name" value="ABC_transporter-like_ATP-bd"/>
</dbReference>
<sequence>MRGEGGRSETGRPRTNEEVAVNIGSGPPVGASPKGSGAPPPGFAQGDFDDKTAYTLTFQNLTYKVTVKQSSGDGGKTQRDLLKNISGEARHGEILAIVGPSGAGKSTLLDALAGRITASSLEGVILANGKPVDGKQFRKLSGYVMQDDALFPHLTVKETLLFSARLRLPGDMPMDVKAARVDMLIATLGLRDCADTRIGNEQVRGVSGGERRRVSIGVDLIHDPAVLFLDEPTSGLDSTSSLNVVQNLYQIATNRRRTILMTIHQPSFRILELIHKFMILSRGSLVYSGTYPDLSIFLTDYGRRVPDHVNVMEFALDLIEELQDSPQGIARLAEFNSTRSKMQSSLSSLSNVGHLADDVDYATGPLMETLTLCHRNVVNIVRTPELFVSGLGLMIVTGLVMGSLFYNVENNESGTSDRKSFFAFACALLLFGAVSALPVFLLERNIFMRETSRGAYRTFSYVVANGVVFLPFFFIQALLFTLASYFLVGLSLEPAAFFLFTTTIFLTITVGNTFVTFLSSLVPDFIAGNTIITAITSFFFLFSGFFIPKADIPDYWIWFHYLSTFKYPVELLQKIEYSHIDKWGNGTSGSDEARKLGLGGVSVRVNLAVLVAMVVVYRILFYVGLRVRSSNMRK</sequence>
<comment type="caution">
    <text evidence="11">The sequence shown here is derived from an EMBL/GenBank/DDBJ whole genome shotgun (WGS) entry which is preliminary data.</text>
</comment>
<feature type="region of interest" description="Disordered" evidence="8">
    <location>
        <begin position="1"/>
        <end position="46"/>
    </location>
</feature>
<dbReference type="GO" id="GO:0016887">
    <property type="term" value="F:ATP hydrolysis activity"/>
    <property type="evidence" value="ECO:0007669"/>
    <property type="project" value="InterPro"/>
</dbReference>
<dbReference type="EMBL" id="BFEA01000533">
    <property type="protein sequence ID" value="GBG85744.1"/>
    <property type="molecule type" value="Genomic_DNA"/>
</dbReference>
<keyword evidence="2" id="KW-0813">Transport</keyword>
<dbReference type="Gramene" id="GBG85744">
    <property type="protein sequence ID" value="GBG85744"/>
    <property type="gene ID" value="CBR_g40473"/>
</dbReference>
<keyword evidence="4" id="KW-0547">Nucleotide-binding</keyword>
<keyword evidence="7 9" id="KW-0472">Membrane</keyword>
<dbReference type="PANTHER" id="PTHR48041:SF134">
    <property type="entry name" value="ABC TRANSPORTER G FAMILY"/>
    <property type="match status" value="1"/>
</dbReference>
<keyword evidence="6 9" id="KW-1133">Transmembrane helix</keyword>
<feature type="transmembrane region" description="Helical" evidence="9">
    <location>
        <begin position="494"/>
        <end position="518"/>
    </location>
</feature>
<feature type="transmembrane region" description="Helical" evidence="9">
    <location>
        <begin position="386"/>
        <end position="408"/>
    </location>
</feature>
<evidence type="ECO:0000259" key="10">
    <source>
        <dbReference type="PROSITE" id="PS50893"/>
    </source>
</evidence>
<feature type="transmembrane region" description="Helical" evidence="9">
    <location>
        <begin position="525"/>
        <end position="547"/>
    </location>
</feature>
<evidence type="ECO:0000256" key="4">
    <source>
        <dbReference type="ARBA" id="ARBA00022741"/>
    </source>
</evidence>
<feature type="transmembrane region" description="Helical" evidence="9">
    <location>
        <begin position="420"/>
        <end position="442"/>
    </location>
</feature>
<keyword evidence="3 9" id="KW-0812">Transmembrane</keyword>
<feature type="compositionally biased region" description="Low complexity" evidence="8">
    <location>
        <begin position="24"/>
        <end position="37"/>
    </location>
</feature>
<protein>
    <recommendedName>
        <fullName evidence="10">ABC transporter domain-containing protein</fullName>
    </recommendedName>
</protein>
<dbReference type="Pfam" id="PF01061">
    <property type="entry name" value="ABC2_membrane"/>
    <property type="match status" value="1"/>
</dbReference>
<dbReference type="GO" id="GO:0005524">
    <property type="term" value="F:ATP binding"/>
    <property type="evidence" value="ECO:0007669"/>
    <property type="project" value="UniProtKB-KW"/>
</dbReference>
<dbReference type="PANTHER" id="PTHR48041">
    <property type="entry name" value="ABC TRANSPORTER G FAMILY MEMBER 28"/>
    <property type="match status" value="1"/>
</dbReference>
<comment type="subcellular location">
    <subcellularLocation>
        <location evidence="1">Membrane</location>
        <topology evidence="1">Multi-pass membrane protein</topology>
    </subcellularLocation>
</comment>
<keyword evidence="5" id="KW-0067">ATP-binding</keyword>
<feature type="transmembrane region" description="Helical" evidence="9">
    <location>
        <begin position="462"/>
        <end position="488"/>
    </location>
</feature>
<dbReference type="OMA" id="AMRGEIM"/>
<dbReference type="OrthoDB" id="66620at2759"/>
<evidence type="ECO:0000256" key="1">
    <source>
        <dbReference type="ARBA" id="ARBA00004141"/>
    </source>
</evidence>
<reference evidence="11 12" key="1">
    <citation type="journal article" date="2018" name="Cell">
        <title>The Chara Genome: Secondary Complexity and Implications for Plant Terrestrialization.</title>
        <authorList>
            <person name="Nishiyama T."/>
            <person name="Sakayama H."/>
            <person name="Vries J.D."/>
            <person name="Buschmann H."/>
            <person name="Saint-Marcoux D."/>
            <person name="Ullrich K.K."/>
            <person name="Haas F.B."/>
            <person name="Vanderstraeten L."/>
            <person name="Becker D."/>
            <person name="Lang D."/>
            <person name="Vosolsobe S."/>
            <person name="Rombauts S."/>
            <person name="Wilhelmsson P.K.I."/>
            <person name="Janitza P."/>
            <person name="Kern R."/>
            <person name="Heyl A."/>
            <person name="Rumpler F."/>
            <person name="Villalobos L.I.A.C."/>
            <person name="Clay J.M."/>
            <person name="Skokan R."/>
            <person name="Toyoda A."/>
            <person name="Suzuki Y."/>
            <person name="Kagoshima H."/>
            <person name="Schijlen E."/>
            <person name="Tajeshwar N."/>
            <person name="Catarino B."/>
            <person name="Hetherington A.J."/>
            <person name="Saltykova A."/>
            <person name="Bonnot C."/>
            <person name="Breuninger H."/>
            <person name="Symeonidi A."/>
            <person name="Radhakrishnan G.V."/>
            <person name="Van Nieuwerburgh F."/>
            <person name="Deforce D."/>
            <person name="Chang C."/>
            <person name="Karol K.G."/>
            <person name="Hedrich R."/>
            <person name="Ulvskov P."/>
            <person name="Glockner G."/>
            <person name="Delwiche C.F."/>
            <person name="Petrasek J."/>
            <person name="Van de Peer Y."/>
            <person name="Friml J."/>
            <person name="Beilby M."/>
            <person name="Dolan L."/>
            <person name="Kohara Y."/>
            <person name="Sugano S."/>
            <person name="Fujiyama A."/>
            <person name="Delaux P.-M."/>
            <person name="Quint M."/>
            <person name="TheiBen G."/>
            <person name="Hagemann M."/>
            <person name="Harholt J."/>
            <person name="Dunand C."/>
            <person name="Zachgo S."/>
            <person name="Langdale J."/>
            <person name="Maumus F."/>
            <person name="Straeten D.V.D."/>
            <person name="Gould S.B."/>
            <person name="Rensing S.A."/>
        </authorList>
    </citation>
    <scope>NUCLEOTIDE SEQUENCE [LARGE SCALE GENOMIC DNA]</scope>
    <source>
        <strain evidence="11 12">S276</strain>
    </source>
</reference>
<dbReference type="PROSITE" id="PS00211">
    <property type="entry name" value="ABC_TRANSPORTER_1"/>
    <property type="match status" value="1"/>
</dbReference>
<dbReference type="InterPro" id="IPR017871">
    <property type="entry name" value="ABC_transporter-like_CS"/>
</dbReference>
<evidence type="ECO:0000256" key="7">
    <source>
        <dbReference type="ARBA" id="ARBA00023136"/>
    </source>
</evidence>
<dbReference type="InterPro" id="IPR003593">
    <property type="entry name" value="AAA+_ATPase"/>
</dbReference>
<dbReference type="SMART" id="SM00382">
    <property type="entry name" value="AAA"/>
    <property type="match status" value="1"/>
</dbReference>
<feature type="domain" description="ABC transporter" evidence="10">
    <location>
        <begin position="56"/>
        <end position="307"/>
    </location>
</feature>
<proteinExistence type="predicted"/>
<evidence type="ECO:0000256" key="8">
    <source>
        <dbReference type="SAM" id="MobiDB-lite"/>
    </source>
</evidence>
<name>A0A388LTU4_CHABU</name>
<dbReference type="STRING" id="69332.A0A388LTU4"/>
<dbReference type="PROSITE" id="PS50893">
    <property type="entry name" value="ABC_TRANSPORTER_2"/>
    <property type="match status" value="1"/>
</dbReference>
<dbReference type="InterPro" id="IPR013525">
    <property type="entry name" value="ABC2_TM"/>
</dbReference>
<feature type="transmembrane region" description="Helical" evidence="9">
    <location>
        <begin position="605"/>
        <end position="625"/>
    </location>
</feature>
<organism evidence="11 12">
    <name type="scientific">Chara braunii</name>
    <name type="common">Braun's stonewort</name>
    <dbReference type="NCBI Taxonomy" id="69332"/>
    <lineage>
        <taxon>Eukaryota</taxon>
        <taxon>Viridiplantae</taxon>
        <taxon>Streptophyta</taxon>
        <taxon>Charophyceae</taxon>
        <taxon>Charales</taxon>
        <taxon>Characeae</taxon>
        <taxon>Chara</taxon>
    </lineage>
</organism>
<dbReference type="InterPro" id="IPR050352">
    <property type="entry name" value="ABCG_transporters"/>
</dbReference>
<dbReference type="AlphaFoldDB" id="A0A388LTU4"/>